<comment type="caution">
    <text evidence="1">The sequence shown here is derived from an EMBL/GenBank/DDBJ whole genome shotgun (WGS) entry which is preliminary data.</text>
</comment>
<proteinExistence type="predicted"/>
<dbReference type="EMBL" id="JBGMEL010000013">
    <property type="protein sequence ID" value="MFA0791632.1"/>
    <property type="molecule type" value="Genomic_DNA"/>
</dbReference>
<accession>A0ABV4NQF9</accession>
<evidence type="ECO:0000313" key="2">
    <source>
        <dbReference type="Proteomes" id="UP001569414"/>
    </source>
</evidence>
<keyword evidence="2" id="KW-1185">Reference proteome</keyword>
<dbReference type="Proteomes" id="UP001569414">
    <property type="component" value="Unassembled WGS sequence"/>
</dbReference>
<protein>
    <submittedName>
        <fullName evidence="1">Uncharacterized protein</fullName>
    </submittedName>
</protein>
<gene>
    <name evidence="1" type="ORF">ACCI51_13825</name>
</gene>
<name>A0ABV4NQF9_9GAMM</name>
<reference evidence="1 2" key="1">
    <citation type="submission" date="2024-08" db="EMBL/GenBank/DDBJ databases">
        <authorList>
            <person name="Ishaq N."/>
        </authorList>
    </citation>
    <scope>NUCLEOTIDE SEQUENCE [LARGE SCALE GENOMIC DNA]</scope>
    <source>
        <strain evidence="1 2">JCM 30400</strain>
    </source>
</reference>
<sequence>MADKKLQKLPPAGDCFLPREEDVLYELFGRDISRSVVERFLGLQDIEYSRCVASENVGIYRADQLLLDCYARKINKKSVLGKQLLFSKEELEPIIKAYRNESLYMNLGRVRTSFPRDVITTEEFVLHLQAAIEKTLEKKKVVEDFVVVIPTTSYKGELIPKAICSKAKLDDETFKRQCQLGLVRNQHLQYVLSKSYLWTLAHAWPFITGNEVGVGRFRGVVFRQFDTNWDTIASNLDSDINIFVLTDASCTGGEAEQIRSRLLKCDKREKSALIIPLCKKEALKRLSKNSEEYAEIIVGVVLDDFKRQWKDLGQRASYKTLRGGR</sequence>
<evidence type="ECO:0000313" key="1">
    <source>
        <dbReference type="EMBL" id="MFA0791632.1"/>
    </source>
</evidence>
<dbReference type="RefSeq" id="WP_371844119.1">
    <property type="nucleotide sequence ID" value="NZ_JBGMEL010000013.1"/>
</dbReference>
<organism evidence="1 2">
    <name type="scientific">Microbulbifer echini</name>
    <dbReference type="NCBI Taxonomy" id="1529067"/>
    <lineage>
        <taxon>Bacteria</taxon>
        <taxon>Pseudomonadati</taxon>
        <taxon>Pseudomonadota</taxon>
        <taxon>Gammaproteobacteria</taxon>
        <taxon>Cellvibrionales</taxon>
        <taxon>Microbulbiferaceae</taxon>
        <taxon>Microbulbifer</taxon>
    </lineage>
</organism>